<dbReference type="InterPro" id="IPR036291">
    <property type="entry name" value="NAD(P)-bd_dom_sf"/>
</dbReference>
<dbReference type="Proteomes" id="UP000294513">
    <property type="component" value="Unassembled WGS sequence"/>
</dbReference>
<reference evidence="2 3" key="1">
    <citation type="submission" date="2019-03" db="EMBL/GenBank/DDBJ databases">
        <title>Draft genome sequences of novel Actinobacteria.</title>
        <authorList>
            <person name="Sahin N."/>
            <person name="Ay H."/>
            <person name="Saygin H."/>
        </authorList>
    </citation>
    <scope>NUCLEOTIDE SEQUENCE [LARGE SCALE GENOMIC DNA]</scope>
    <source>
        <strain evidence="2 3">H3C3</strain>
    </source>
</reference>
<accession>A0A4R5CAA2</accession>
<evidence type="ECO:0000313" key="3">
    <source>
        <dbReference type="Proteomes" id="UP000294513"/>
    </source>
</evidence>
<sequence>MTHPTMTHPTMTRPHVITGATGLLGSALLLELLQRTTSDIWCLVRAGDENQAMERITAALRSAANAYGSARHLHAGAVESRCHPLPGDIQNSRFGLSERRLPRAALFWHCAATLQYHETAAADIETINVRSVQQALDLCRATDAQLNYVSTAYVAGRGDGVRFEVLPDLARPVRNLYESSKARAETLVSRSAVPWRIMRPSIISAHSTSGKAPSGTPVSRLLGKLQVFRDIHLTSGTEELTVPADSETELNFVPVDLAAGALADVGTLGPTATVFHITNKIGTKIGTVYPEMFRRAGLPEPILSTRNPEMTALDVRLAEIMEFDLQYAVGHQTFDRSNTDRVIGGDTLKFAITENALN</sequence>
<dbReference type="InterPro" id="IPR013120">
    <property type="entry name" value="FAR_NAD-bd"/>
</dbReference>
<keyword evidence="3" id="KW-1185">Reference proteome</keyword>
<protein>
    <submittedName>
        <fullName evidence="2">NAD-dependent epimerase/dehydratase family protein</fullName>
    </submittedName>
</protein>
<evidence type="ECO:0000259" key="1">
    <source>
        <dbReference type="Pfam" id="PF07993"/>
    </source>
</evidence>
<dbReference type="GO" id="GO:0035336">
    <property type="term" value="P:long-chain fatty-acyl-CoA metabolic process"/>
    <property type="evidence" value="ECO:0007669"/>
    <property type="project" value="TreeGrafter"/>
</dbReference>
<proteinExistence type="predicted"/>
<dbReference type="SUPFAM" id="SSF51735">
    <property type="entry name" value="NAD(P)-binding Rossmann-fold domains"/>
    <property type="match status" value="1"/>
</dbReference>
<evidence type="ECO:0000313" key="2">
    <source>
        <dbReference type="EMBL" id="TDD95123.1"/>
    </source>
</evidence>
<feature type="domain" description="Thioester reductase (TE)" evidence="1">
    <location>
        <begin position="17"/>
        <end position="260"/>
    </location>
</feature>
<dbReference type="Gene3D" id="3.40.50.720">
    <property type="entry name" value="NAD(P)-binding Rossmann-like Domain"/>
    <property type="match status" value="1"/>
</dbReference>
<name>A0A4R5CAA2_9ACTN</name>
<gene>
    <name evidence="2" type="ORF">E1298_05615</name>
</gene>
<dbReference type="InterPro" id="IPR026055">
    <property type="entry name" value="FAR"/>
</dbReference>
<dbReference type="OrthoDB" id="9810734at2"/>
<dbReference type="EMBL" id="SMKU01000014">
    <property type="protein sequence ID" value="TDD95123.1"/>
    <property type="molecule type" value="Genomic_DNA"/>
</dbReference>
<dbReference type="Pfam" id="PF07993">
    <property type="entry name" value="NAD_binding_4"/>
    <property type="match status" value="1"/>
</dbReference>
<dbReference type="GO" id="GO:0080019">
    <property type="term" value="F:alcohol-forming very long-chain fatty acyl-CoA reductase activity"/>
    <property type="evidence" value="ECO:0007669"/>
    <property type="project" value="InterPro"/>
</dbReference>
<dbReference type="AlphaFoldDB" id="A0A4R5CAA2"/>
<dbReference type="PANTHER" id="PTHR11011:SF45">
    <property type="entry name" value="FATTY ACYL-COA REDUCTASE CG8306-RELATED"/>
    <property type="match status" value="1"/>
</dbReference>
<dbReference type="PANTHER" id="PTHR11011">
    <property type="entry name" value="MALE STERILITY PROTEIN 2-RELATED"/>
    <property type="match status" value="1"/>
</dbReference>
<comment type="caution">
    <text evidence="2">The sequence shown here is derived from an EMBL/GenBank/DDBJ whole genome shotgun (WGS) entry which is preliminary data.</text>
</comment>
<organism evidence="2 3">
    <name type="scientific">Actinomadura rubrisoli</name>
    <dbReference type="NCBI Taxonomy" id="2530368"/>
    <lineage>
        <taxon>Bacteria</taxon>
        <taxon>Bacillati</taxon>
        <taxon>Actinomycetota</taxon>
        <taxon>Actinomycetes</taxon>
        <taxon>Streptosporangiales</taxon>
        <taxon>Thermomonosporaceae</taxon>
        <taxon>Actinomadura</taxon>
    </lineage>
</organism>